<dbReference type="AlphaFoldDB" id="A0A4W5M586"/>
<feature type="region of interest" description="Disordered" evidence="3">
    <location>
        <begin position="1"/>
        <end position="31"/>
    </location>
</feature>
<evidence type="ECO:0000313" key="4">
    <source>
        <dbReference type="Ensembl" id="ENSHHUP00000033507.1"/>
    </source>
</evidence>
<accession>A0A4W5M586</accession>
<evidence type="ECO:0000256" key="3">
    <source>
        <dbReference type="SAM" id="MobiDB-lite"/>
    </source>
</evidence>
<evidence type="ECO:0000256" key="2">
    <source>
        <dbReference type="ARBA" id="ARBA00022737"/>
    </source>
</evidence>
<reference evidence="4" key="3">
    <citation type="submission" date="2025-09" db="UniProtKB">
        <authorList>
            <consortium name="Ensembl"/>
        </authorList>
    </citation>
    <scope>IDENTIFICATION</scope>
</reference>
<dbReference type="InterPro" id="IPR032675">
    <property type="entry name" value="LRR_dom_sf"/>
</dbReference>
<reference evidence="4" key="2">
    <citation type="submission" date="2025-08" db="UniProtKB">
        <authorList>
            <consortium name="Ensembl"/>
        </authorList>
    </citation>
    <scope>IDENTIFICATION</scope>
</reference>
<sequence length="235" mass="25443">MGQPINFREDVLSTEQRVQQEKPYSPLPSCVSMKSDGSMGQPINFREGDRLNKCSLSVTSCGALASALSSSSSSLIKLDLSDNDLQDSGVELLSTGLDNPLCKLETLRLSVCGVTEKGCASLVSALRSSPSHLRELDLSYNNQGDSGVKLLSTVLEDPHCKLETLRLSNCDFTNKGCASLTLTLKSNPSHLRELDLSYNNPGDPGVNLLSSVLEDSHCCQTVESQRKAVLLWHQL</sequence>
<name>A0A4W5M586_9TELE</name>
<dbReference type="STRING" id="62062.ENSHHUP00000033507"/>
<proteinExistence type="predicted"/>
<keyword evidence="2" id="KW-0677">Repeat</keyword>
<dbReference type="PANTHER" id="PTHR24106">
    <property type="entry name" value="NACHT, LRR AND CARD DOMAINS-CONTAINING"/>
    <property type="match status" value="1"/>
</dbReference>
<dbReference type="Ensembl" id="ENSHHUT00000034856.1">
    <property type="protein sequence ID" value="ENSHHUP00000033507.1"/>
    <property type="gene ID" value="ENSHHUG00000021170.1"/>
</dbReference>
<dbReference type="Proteomes" id="UP000314982">
    <property type="component" value="Unassembled WGS sequence"/>
</dbReference>
<dbReference type="GeneTree" id="ENSGT01070000253760"/>
<reference evidence="5" key="1">
    <citation type="submission" date="2018-06" db="EMBL/GenBank/DDBJ databases">
        <title>Genome assembly of Danube salmon.</title>
        <authorList>
            <person name="Macqueen D.J."/>
            <person name="Gundappa M.K."/>
        </authorList>
    </citation>
    <scope>NUCLEOTIDE SEQUENCE [LARGE SCALE GENOMIC DNA]</scope>
</reference>
<dbReference type="SMART" id="SM00368">
    <property type="entry name" value="LRR_RI"/>
    <property type="match status" value="5"/>
</dbReference>
<dbReference type="Pfam" id="PF13516">
    <property type="entry name" value="LRR_6"/>
    <property type="match status" value="4"/>
</dbReference>
<dbReference type="InterPro" id="IPR051261">
    <property type="entry name" value="NLR"/>
</dbReference>
<evidence type="ECO:0000256" key="1">
    <source>
        <dbReference type="ARBA" id="ARBA00022614"/>
    </source>
</evidence>
<evidence type="ECO:0000313" key="5">
    <source>
        <dbReference type="Proteomes" id="UP000314982"/>
    </source>
</evidence>
<organism evidence="4 5">
    <name type="scientific">Hucho hucho</name>
    <name type="common">huchen</name>
    <dbReference type="NCBI Taxonomy" id="62062"/>
    <lineage>
        <taxon>Eukaryota</taxon>
        <taxon>Metazoa</taxon>
        <taxon>Chordata</taxon>
        <taxon>Craniata</taxon>
        <taxon>Vertebrata</taxon>
        <taxon>Euteleostomi</taxon>
        <taxon>Actinopterygii</taxon>
        <taxon>Neopterygii</taxon>
        <taxon>Teleostei</taxon>
        <taxon>Protacanthopterygii</taxon>
        <taxon>Salmoniformes</taxon>
        <taxon>Salmonidae</taxon>
        <taxon>Salmoninae</taxon>
        <taxon>Hucho</taxon>
    </lineage>
</organism>
<protein>
    <recommendedName>
        <fullName evidence="6">SPRY-associated domain-containing protein</fullName>
    </recommendedName>
</protein>
<dbReference type="Gene3D" id="3.80.10.10">
    <property type="entry name" value="Ribonuclease Inhibitor"/>
    <property type="match status" value="1"/>
</dbReference>
<evidence type="ECO:0008006" key="6">
    <source>
        <dbReference type="Google" id="ProtNLM"/>
    </source>
</evidence>
<dbReference type="SUPFAM" id="SSF52047">
    <property type="entry name" value="RNI-like"/>
    <property type="match status" value="1"/>
</dbReference>
<keyword evidence="5" id="KW-1185">Reference proteome</keyword>
<dbReference type="InterPro" id="IPR001611">
    <property type="entry name" value="Leu-rich_rpt"/>
</dbReference>
<keyword evidence="1" id="KW-0433">Leucine-rich repeat</keyword>